<feature type="transmembrane region" description="Helical" evidence="1">
    <location>
        <begin position="413"/>
        <end position="431"/>
    </location>
</feature>
<feature type="transmembrane region" description="Helical" evidence="1">
    <location>
        <begin position="388"/>
        <end position="406"/>
    </location>
</feature>
<keyword evidence="5" id="KW-1185">Reference proteome</keyword>
<sequence>MELSTYFTNHQRLTLKSLWIPGIILVVLGIIPCFYEEDYYHFRTVHQDAFSLSFLITTLKWSVAYGWAPLIRKAYKKAVLIIIPLFVLNLKIKLLFYSLLPFLPPIIDTAMIMILWGCLQVIYVCYISGEKNFWQTGLVAGLFITYLSDVPVNPLGYIRFEAFSLLNMLADFCLPFLIYGWIYLAENFFNNKDYKEILNSKIQVISSKEYQFLFPLVAISCWTMIFQSVSLLKTLSQGNHYYTGFSNLHSSFVLTNAVTFMVEISIFYISANLLRNIVISRMNTIANHNGWMYLLHFIPVANIFAWISFSKKQPVHNTKSENALFYTANHDTAIRNYLIGIGVLFAIGDLYGAYENTRIETSPATGMIVLLTFAKLVNFFFLDRGKNAVVSLIVFGCLGSLAQVLVLASAGRYVSSLTLATVLAYFFWIEIFHPELAPSDAAELPAPTSGV</sequence>
<keyword evidence="1" id="KW-0472">Membrane</keyword>
<organism evidence="2 4">
    <name type="scientific">Chitinophaga sancti</name>
    <dbReference type="NCBI Taxonomy" id="1004"/>
    <lineage>
        <taxon>Bacteria</taxon>
        <taxon>Pseudomonadati</taxon>
        <taxon>Bacteroidota</taxon>
        <taxon>Chitinophagia</taxon>
        <taxon>Chitinophagales</taxon>
        <taxon>Chitinophagaceae</taxon>
        <taxon>Chitinophaga</taxon>
    </lineage>
</organism>
<reference evidence="3 5" key="2">
    <citation type="submission" date="2023-11" db="EMBL/GenBank/DDBJ databases">
        <title>MicrobeMod: A computational toolkit for identifying prokaryotic methylation and restriction-modification with nanopore sequencing.</title>
        <authorList>
            <person name="Crits-Christoph A."/>
            <person name="Kang S.C."/>
            <person name="Lee H."/>
            <person name="Ostrov N."/>
        </authorList>
    </citation>
    <scope>NUCLEOTIDE SEQUENCE [LARGE SCALE GENOMIC DNA]</scope>
    <source>
        <strain evidence="3 5">ATCC 23090</strain>
    </source>
</reference>
<evidence type="ECO:0000313" key="5">
    <source>
        <dbReference type="Proteomes" id="UP001326715"/>
    </source>
</evidence>
<dbReference type="EMBL" id="CP140154">
    <property type="protein sequence ID" value="WQG92374.1"/>
    <property type="molecule type" value="Genomic_DNA"/>
</dbReference>
<feature type="transmembrane region" description="Helical" evidence="1">
    <location>
        <begin position="291"/>
        <end position="309"/>
    </location>
</feature>
<dbReference type="AlphaFoldDB" id="A0A1K1QZ76"/>
<dbReference type="Proteomes" id="UP000183788">
    <property type="component" value="Unassembled WGS sequence"/>
</dbReference>
<feature type="transmembrane region" description="Helical" evidence="1">
    <location>
        <begin position="133"/>
        <end position="148"/>
    </location>
</feature>
<feature type="transmembrane region" description="Helical" evidence="1">
    <location>
        <begin position="106"/>
        <end position="126"/>
    </location>
</feature>
<reference evidence="2 4" key="1">
    <citation type="submission" date="2016-11" db="EMBL/GenBank/DDBJ databases">
        <authorList>
            <person name="Jaros S."/>
            <person name="Januszkiewicz K."/>
            <person name="Wedrychowicz H."/>
        </authorList>
    </citation>
    <scope>NUCLEOTIDE SEQUENCE [LARGE SCALE GENOMIC DNA]</scope>
    <source>
        <strain evidence="2 4">DSM 784</strain>
    </source>
</reference>
<dbReference type="Proteomes" id="UP001326715">
    <property type="component" value="Chromosome"/>
</dbReference>
<protein>
    <submittedName>
        <fullName evidence="2">Uncharacterized protein</fullName>
    </submittedName>
</protein>
<keyword evidence="1" id="KW-0812">Transmembrane</keyword>
<dbReference type="RefSeq" id="WP_072362138.1">
    <property type="nucleotide sequence ID" value="NZ_CP139972.1"/>
</dbReference>
<feature type="transmembrane region" description="Helical" evidence="1">
    <location>
        <begin position="364"/>
        <end position="382"/>
    </location>
</feature>
<evidence type="ECO:0000313" key="2">
    <source>
        <dbReference type="EMBL" id="SFW64638.1"/>
    </source>
</evidence>
<name>A0A1K1QZ76_9BACT</name>
<feature type="transmembrane region" description="Helical" evidence="1">
    <location>
        <begin position="168"/>
        <end position="189"/>
    </location>
</feature>
<dbReference type="OrthoDB" id="623052at2"/>
<gene>
    <name evidence="2" type="ORF">SAMN05661012_03194</name>
    <name evidence="3" type="ORF">SR876_12735</name>
</gene>
<feature type="transmembrane region" description="Helical" evidence="1">
    <location>
        <begin position="79"/>
        <end position="100"/>
    </location>
</feature>
<feature type="transmembrane region" description="Helical" evidence="1">
    <location>
        <begin position="49"/>
        <end position="67"/>
    </location>
</feature>
<feature type="transmembrane region" description="Helical" evidence="1">
    <location>
        <begin position="334"/>
        <end position="352"/>
    </location>
</feature>
<accession>A0A1K1QZ76</accession>
<keyword evidence="1" id="KW-1133">Transmembrane helix</keyword>
<dbReference type="EMBL" id="FPIZ01000009">
    <property type="protein sequence ID" value="SFW64638.1"/>
    <property type="molecule type" value="Genomic_DNA"/>
</dbReference>
<proteinExistence type="predicted"/>
<evidence type="ECO:0000313" key="4">
    <source>
        <dbReference type="Proteomes" id="UP000183788"/>
    </source>
</evidence>
<evidence type="ECO:0000313" key="3">
    <source>
        <dbReference type="EMBL" id="WQG92374.1"/>
    </source>
</evidence>
<feature type="transmembrane region" description="Helical" evidence="1">
    <location>
        <begin position="210"/>
        <end position="232"/>
    </location>
</feature>
<feature type="transmembrane region" description="Helical" evidence="1">
    <location>
        <begin position="252"/>
        <end position="271"/>
    </location>
</feature>
<feature type="transmembrane region" description="Helical" evidence="1">
    <location>
        <begin position="18"/>
        <end position="37"/>
    </location>
</feature>
<evidence type="ECO:0000256" key="1">
    <source>
        <dbReference type="SAM" id="Phobius"/>
    </source>
</evidence>